<gene>
    <name evidence="1" type="ORF">H8S65_14835</name>
</gene>
<evidence type="ECO:0008006" key="3">
    <source>
        <dbReference type="Google" id="ProtNLM"/>
    </source>
</evidence>
<proteinExistence type="predicted"/>
<evidence type="ECO:0000313" key="2">
    <source>
        <dbReference type="Proteomes" id="UP000651475"/>
    </source>
</evidence>
<name>A0ABR7DRP1_9BACT</name>
<dbReference type="EMBL" id="JACOOJ010000029">
    <property type="protein sequence ID" value="MBC5634027.1"/>
    <property type="molecule type" value="Genomic_DNA"/>
</dbReference>
<sequence length="184" mass="21986">MPKTIYGCRELPLILSWEYPKITEIKNLDDLETMLSTYRKYSDEEKFDIQLDFFENTLFVNKHTDCDEIESFDFYNRSLEQIYRFIAQKNGFSYQAKVYLSNKEKMDDPDRFLFFNPGEVIVEKYDLIAFEMLRGKYTFYYGKIPCETCVVDKDGVYNFHFEERKNGYRLECGTVISDSLTIGF</sequence>
<evidence type="ECO:0000313" key="1">
    <source>
        <dbReference type="EMBL" id="MBC5634027.1"/>
    </source>
</evidence>
<keyword evidence="2" id="KW-1185">Reference proteome</keyword>
<dbReference type="RefSeq" id="WP_186930682.1">
    <property type="nucleotide sequence ID" value="NZ_JACOOJ010000029.1"/>
</dbReference>
<reference evidence="1 2" key="1">
    <citation type="submission" date="2020-08" db="EMBL/GenBank/DDBJ databases">
        <title>Genome public.</title>
        <authorList>
            <person name="Liu C."/>
            <person name="Sun Q."/>
        </authorList>
    </citation>
    <scope>NUCLEOTIDE SEQUENCE [LARGE SCALE GENOMIC DNA]</scope>
    <source>
        <strain evidence="1 2">NSJ-79</strain>
    </source>
</reference>
<dbReference type="Proteomes" id="UP000651475">
    <property type="component" value="Unassembled WGS sequence"/>
</dbReference>
<protein>
    <recommendedName>
        <fullName evidence="3">DUF5348 domain-containing protein</fullName>
    </recommendedName>
</protein>
<accession>A0ABR7DRP1</accession>
<organism evidence="1 2">
    <name type="scientific">Parabacteroides hominis</name>
    <dbReference type="NCBI Taxonomy" id="2763057"/>
    <lineage>
        <taxon>Bacteria</taxon>
        <taxon>Pseudomonadati</taxon>
        <taxon>Bacteroidota</taxon>
        <taxon>Bacteroidia</taxon>
        <taxon>Bacteroidales</taxon>
        <taxon>Tannerellaceae</taxon>
        <taxon>Parabacteroides</taxon>
    </lineage>
</organism>
<comment type="caution">
    <text evidence="1">The sequence shown here is derived from an EMBL/GenBank/DDBJ whole genome shotgun (WGS) entry which is preliminary data.</text>
</comment>